<proteinExistence type="predicted"/>
<dbReference type="Proteomes" id="UP000509568">
    <property type="component" value="Chromosome"/>
</dbReference>
<sequence length="58" mass="6407">MTSDPLDRSSNPLAPDPVPPRPGDEDLRPLPLDKDPELDPDKVRTETGDDDMSPDDPR</sequence>
<dbReference type="KEGG" id="pez:HWQ56_17705"/>
<dbReference type="RefSeq" id="WP_176571320.1">
    <property type="nucleotide sequence ID" value="NZ_CP056030.1"/>
</dbReference>
<protein>
    <submittedName>
        <fullName evidence="2">Uncharacterized protein</fullName>
    </submittedName>
</protein>
<keyword evidence="3" id="KW-1185">Reference proteome</keyword>
<evidence type="ECO:0000313" key="3">
    <source>
        <dbReference type="Proteomes" id="UP000509568"/>
    </source>
</evidence>
<feature type="compositionally biased region" description="Basic and acidic residues" evidence="1">
    <location>
        <begin position="22"/>
        <end position="47"/>
    </location>
</feature>
<evidence type="ECO:0000256" key="1">
    <source>
        <dbReference type="SAM" id="MobiDB-lite"/>
    </source>
</evidence>
<feature type="compositionally biased region" description="Acidic residues" evidence="1">
    <location>
        <begin position="48"/>
        <end position="58"/>
    </location>
</feature>
<feature type="compositionally biased region" description="Polar residues" evidence="1">
    <location>
        <begin position="1"/>
        <end position="12"/>
    </location>
</feature>
<name>A0A7D5H6V4_9PSED</name>
<accession>A0A7D5H6V4</accession>
<gene>
    <name evidence="2" type="ORF">HWQ56_17705</name>
</gene>
<dbReference type="AlphaFoldDB" id="A0A7D5H6V4"/>
<reference evidence="2 3" key="1">
    <citation type="submission" date="2020-06" db="EMBL/GenBank/DDBJ databases">
        <title>Pseudomonas eucalypticola sp. nov., an endophyte of Eucalyptus dunnii leaves with biocontrol ability of eucalyptus leaf blight.</title>
        <authorList>
            <person name="Liu Y."/>
            <person name="Song Z."/>
            <person name="Zeng H."/>
            <person name="Lu M."/>
            <person name="Wang X."/>
            <person name="Lian X."/>
            <person name="Zhang Q."/>
        </authorList>
    </citation>
    <scope>NUCLEOTIDE SEQUENCE [LARGE SCALE GENOMIC DNA]</scope>
    <source>
        <strain evidence="2 3">NP-1</strain>
    </source>
</reference>
<evidence type="ECO:0000313" key="2">
    <source>
        <dbReference type="EMBL" id="QKZ05529.1"/>
    </source>
</evidence>
<feature type="region of interest" description="Disordered" evidence="1">
    <location>
        <begin position="1"/>
        <end position="58"/>
    </location>
</feature>
<dbReference type="EMBL" id="CP056030">
    <property type="protein sequence ID" value="QKZ05529.1"/>
    <property type="molecule type" value="Genomic_DNA"/>
</dbReference>
<organism evidence="2 3">
    <name type="scientific">Pseudomonas eucalypticola</name>
    <dbReference type="NCBI Taxonomy" id="2599595"/>
    <lineage>
        <taxon>Bacteria</taxon>
        <taxon>Pseudomonadati</taxon>
        <taxon>Pseudomonadota</taxon>
        <taxon>Gammaproteobacteria</taxon>
        <taxon>Pseudomonadales</taxon>
        <taxon>Pseudomonadaceae</taxon>
        <taxon>Pseudomonas</taxon>
    </lineage>
</organism>